<dbReference type="EMBL" id="JRMQ02000010">
    <property type="protein sequence ID" value="TLE00662.1"/>
    <property type="molecule type" value="Genomic_DNA"/>
</dbReference>
<dbReference type="AlphaFoldDB" id="A0A4U8TJY0"/>
<reference evidence="1 2" key="1">
    <citation type="journal article" date="2014" name="Genome Announc.">
        <title>Draft genome sequences of eight enterohepatic helicobacter species isolated from both laboratory and wild rodents.</title>
        <authorList>
            <person name="Sheh A."/>
            <person name="Shen Z."/>
            <person name="Fox J.G."/>
        </authorList>
    </citation>
    <scope>NUCLEOTIDE SEQUENCE [LARGE SCALE GENOMIC DNA]</scope>
    <source>
        <strain evidence="1 2">MIT 01-6451</strain>
    </source>
</reference>
<gene>
    <name evidence="1" type="ORF">LS65_007060</name>
</gene>
<comment type="caution">
    <text evidence="1">The sequence shown here is derived from an EMBL/GenBank/DDBJ whole genome shotgun (WGS) entry which is preliminary data.</text>
</comment>
<dbReference type="GeneID" id="82321633"/>
<dbReference type="STRING" id="425400.LS65_05145"/>
<evidence type="ECO:0000313" key="1">
    <source>
        <dbReference type="EMBL" id="TLE00662.1"/>
    </source>
</evidence>
<proteinExistence type="predicted"/>
<sequence length="318" mass="37698">MPVVLINYFTDIYGLRSTHNKRVENLISEEKFLYPLRVKAKAPYYVVGTSRTRYIDYDRLSKYLDKHCIRLGLSSAMLYEWIFLIKKIKANSSNFILGFDAFSLNINGFEPKDRLKDSFKQSFSNPYFGFKSATKAMKEILNLTPYDTFFTDFDKKEFTFTKEEIRQKMFVEQDENHLHYKNFDIAWEQIHTLAQLTDKNDIIIIFPKYYAYYHFFQKYDNIESKYFEAITYLVKHTDAKIWIFYGINSITLNKANFDDEGWHFKPKVGKLIMARIFNDTSIEVPVDFGVLLTKDNVESYLSLLNAQIQSYHNTKSNP</sequence>
<organism evidence="1 2">
    <name type="scientific">Helicobacter japonicus</name>
    <dbReference type="NCBI Taxonomy" id="425400"/>
    <lineage>
        <taxon>Bacteria</taxon>
        <taxon>Pseudomonadati</taxon>
        <taxon>Campylobacterota</taxon>
        <taxon>Epsilonproteobacteria</taxon>
        <taxon>Campylobacterales</taxon>
        <taxon>Helicobacteraceae</taxon>
        <taxon>Helicobacter</taxon>
    </lineage>
</organism>
<keyword evidence="2" id="KW-1185">Reference proteome</keyword>
<accession>A0A4U8TJY0</accession>
<protein>
    <submittedName>
        <fullName evidence="1">Uncharacterized protein</fullName>
    </submittedName>
</protein>
<dbReference type="RefSeq" id="WP_138129812.1">
    <property type="nucleotide sequence ID" value="NZ_CAJUDB010000009.1"/>
</dbReference>
<evidence type="ECO:0000313" key="2">
    <source>
        <dbReference type="Proteomes" id="UP000029707"/>
    </source>
</evidence>
<name>A0A4U8TJY0_9HELI</name>
<dbReference type="OrthoDB" id="5344481at2"/>
<dbReference type="Proteomes" id="UP000029707">
    <property type="component" value="Unassembled WGS sequence"/>
</dbReference>